<evidence type="ECO:0000256" key="2">
    <source>
        <dbReference type="ARBA" id="ARBA00022723"/>
    </source>
</evidence>
<evidence type="ECO:0000313" key="5">
    <source>
        <dbReference type="EMBL" id="MFC4595652.1"/>
    </source>
</evidence>
<accession>A0ABV9F165</accession>
<keyword evidence="3 5" id="KW-0456">Lyase</keyword>
<organism evidence="5 6">
    <name type="scientific">Sphingobium tyrosinilyticum</name>
    <dbReference type="NCBI Taxonomy" id="2715436"/>
    <lineage>
        <taxon>Bacteria</taxon>
        <taxon>Pseudomonadati</taxon>
        <taxon>Pseudomonadota</taxon>
        <taxon>Alphaproteobacteria</taxon>
        <taxon>Sphingomonadales</taxon>
        <taxon>Sphingomonadaceae</taxon>
        <taxon>Sphingobium</taxon>
    </lineage>
</organism>
<protein>
    <submittedName>
        <fullName evidence="5">HpcH/HpaI aldolase/citrate lyase family protein</fullName>
    </submittedName>
</protein>
<reference evidence="6" key="1">
    <citation type="journal article" date="2019" name="Int. J. Syst. Evol. Microbiol.">
        <title>The Global Catalogue of Microorganisms (GCM) 10K type strain sequencing project: providing services to taxonomists for standard genome sequencing and annotation.</title>
        <authorList>
            <consortium name="The Broad Institute Genomics Platform"/>
            <consortium name="The Broad Institute Genome Sequencing Center for Infectious Disease"/>
            <person name="Wu L."/>
            <person name="Ma J."/>
        </authorList>
    </citation>
    <scope>NUCLEOTIDE SEQUENCE [LARGE SCALE GENOMIC DNA]</scope>
    <source>
        <strain evidence="6">NBRC 103632</strain>
    </source>
</reference>
<comment type="similarity">
    <text evidence="1">Belongs to the HpcH/HpaI aldolase family.</text>
</comment>
<sequence length="251" mass="26346">MSIDSQISDINESKPRVGLWISIPDRLSIETVGRAGYDFVILDGQHGGIGSEAIMSAIQTLDLAGVPSFMRVQSNDPAQIMRALDLGACGVIVPLVNNAEQARTAARSCHYPPLGDRSFGPVRSSYVTDGSKEAKALCFVMIETVEAMENLEAIANTLGVAGLFLGPVDLGLSMGLSVAEALRFPEPVMAAVKRIVSVCAQQGLVAGCPAFGLKNGQELHACGITFLPLGADLGLLRRAAAADLAEARAWP</sequence>
<keyword evidence="6" id="KW-1185">Reference proteome</keyword>
<keyword evidence="2" id="KW-0479">Metal-binding</keyword>
<gene>
    <name evidence="5" type="ORF">ACFO3E_15920</name>
</gene>
<dbReference type="InterPro" id="IPR005000">
    <property type="entry name" value="Aldolase/citrate-lyase_domain"/>
</dbReference>
<dbReference type="GO" id="GO:0016829">
    <property type="term" value="F:lyase activity"/>
    <property type="evidence" value="ECO:0007669"/>
    <property type="project" value="UniProtKB-KW"/>
</dbReference>
<comment type="caution">
    <text evidence="5">The sequence shown here is derived from an EMBL/GenBank/DDBJ whole genome shotgun (WGS) entry which is preliminary data.</text>
</comment>
<proteinExistence type="inferred from homology"/>
<dbReference type="EMBL" id="JBHSFZ010000058">
    <property type="protein sequence ID" value="MFC4595652.1"/>
    <property type="molecule type" value="Genomic_DNA"/>
</dbReference>
<dbReference type="Pfam" id="PF03328">
    <property type="entry name" value="HpcH_HpaI"/>
    <property type="match status" value="1"/>
</dbReference>
<dbReference type="SUPFAM" id="SSF51621">
    <property type="entry name" value="Phosphoenolpyruvate/pyruvate domain"/>
    <property type="match status" value="1"/>
</dbReference>
<evidence type="ECO:0000256" key="3">
    <source>
        <dbReference type="ARBA" id="ARBA00023239"/>
    </source>
</evidence>
<evidence type="ECO:0000259" key="4">
    <source>
        <dbReference type="Pfam" id="PF03328"/>
    </source>
</evidence>
<dbReference type="PANTHER" id="PTHR30502">
    <property type="entry name" value="2-KETO-3-DEOXY-L-RHAMNONATE ALDOLASE"/>
    <property type="match status" value="1"/>
</dbReference>
<dbReference type="InterPro" id="IPR040442">
    <property type="entry name" value="Pyrv_kinase-like_dom_sf"/>
</dbReference>
<evidence type="ECO:0000313" key="6">
    <source>
        <dbReference type="Proteomes" id="UP001595957"/>
    </source>
</evidence>
<dbReference type="InterPro" id="IPR050251">
    <property type="entry name" value="HpcH-HpaI_aldolase"/>
</dbReference>
<dbReference type="Proteomes" id="UP001595957">
    <property type="component" value="Unassembled WGS sequence"/>
</dbReference>
<feature type="domain" description="HpcH/HpaI aldolase/citrate lyase" evidence="4">
    <location>
        <begin position="16"/>
        <end position="238"/>
    </location>
</feature>
<dbReference type="RefSeq" id="WP_380806095.1">
    <property type="nucleotide sequence ID" value="NZ_JBHSFZ010000058.1"/>
</dbReference>
<name>A0ABV9F165_9SPHN</name>
<dbReference type="Gene3D" id="3.20.20.60">
    <property type="entry name" value="Phosphoenolpyruvate-binding domains"/>
    <property type="match status" value="1"/>
</dbReference>
<evidence type="ECO:0000256" key="1">
    <source>
        <dbReference type="ARBA" id="ARBA00005568"/>
    </source>
</evidence>
<dbReference type="PANTHER" id="PTHR30502:SF0">
    <property type="entry name" value="PHOSPHOENOLPYRUVATE CARBOXYLASE FAMILY PROTEIN"/>
    <property type="match status" value="1"/>
</dbReference>
<dbReference type="InterPro" id="IPR015813">
    <property type="entry name" value="Pyrv/PenolPyrv_kinase-like_dom"/>
</dbReference>